<accession>C1GHR2</accession>
<proteinExistence type="predicted"/>
<dbReference type="GeneID" id="22585438"/>
<dbReference type="Proteomes" id="UP000001628">
    <property type="component" value="Unassembled WGS sequence"/>
</dbReference>
<gene>
    <name evidence="2" type="ORF">PADG_06798</name>
</gene>
<dbReference type="OMA" id="RPQGMNS"/>
<feature type="compositionally biased region" description="Low complexity" evidence="1">
    <location>
        <begin position="21"/>
        <end position="36"/>
    </location>
</feature>
<dbReference type="AlphaFoldDB" id="C1GHR2"/>
<dbReference type="HOGENOM" id="CLU_2638699_0_0_1"/>
<sequence length="88" mass="9410">MYFHTATQKFLILVPQEKPASKLPAADAASDAAPLLISSPQSSPDDTESPANPLPQKTTRSPSTSSTSSTDSKKSGFLRHAIPDKWDN</sequence>
<feature type="compositionally biased region" description="Low complexity" evidence="1">
    <location>
        <begin position="57"/>
        <end position="70"/>
    </location>
</feature>
<evidence type="ECO:0000313" key="3">
    <source>
        <dbReference type="Proteomes" id="UP000001628"/>
    </source>
</evidence>
<name>C1GHR2_PARBD</name>
<evidence type="ECO:0000313" key="2">
    <source>
        <dbReference type="EMBL" id="EEH50719.1"/>
    </source>
</evidence>
<protein>
    <submittedName>
        <fullName evidence="2">Uncharacterized protein</fullName>
    </submittedName>
</protein>
<dbReference type="InParanoid" id="C1GHR2"/>
<keyword evidence="3" id="KW-1185">Reference proteome</keyword>
<dbReference type="KEGG" id="pbn:PADG_06798"/>
<dbReference type="RefSeq" id="XP_010762238.1">
    <property type="nucleotide sequence ID" value="XM_010763936.1"/>
</dbReference>
<organism evidence="2 3">
    <name type="scientific">Paracoccidioides brasiliensis (strain Pb18)</name>
    <dbReference type="NCBI Taxonomy" id="502780"/>
    <lineage>
        <taxon>Eukaryota</taxon>
        <taxon>Fungi</taxon>
        <taxon>Dikarya</taxon>
        <taxon>Ascomycota</taxon>
        <taxon>Pezizomycotina</taxon>
        <taxon>Eurotiomycetes</taxon>
        <taxon>Eurotiomycetidae</taxon>
        <taxon>Onygenales</taxon>
        <taxon>Ajellomycetaceae</taxon>
        <taxon>Paracoccidioides</taxon>
    </lineage>
</organism>
<dbReference type="eggNOG" id="ENOG502T5JF">
    <property type="taxonomic scope" value="Eukaryota"/>
</dbReference>
<evidence type="ECO:0000256" key="1">
    <source>
        <dbReference type="SAM" id="MobiDB-lite"/>
    </source>
</evidence>
<dbReference type="VEuPathDB" id="FungiDB:PADG_06798"/>
<dbReference type="EMBL" id="KN275965">
    <property type="protein sequence ID" value="EEH50719.1"/>
    <property type="molecule type" value="Genomic_DNA"/>
</dbReference>
<feature type="region of interest" description="Disordered" evidence="1">
    <location>
        <begin position="19"/>
        <end position="88"/>
    </location>
</feature>
<reference evidence="2 3" key="1">
    <citation type="journal article" date="2011" name="PLoS Genet.">
        <title>Comparative genomic analysis of human fungal pathogens causing paracoccidioidomycosis.</title>
        <authorList>
            <person name="Desjardins C.A."/>
            <person name="Champion M.D."/>
            <person name="Holder J.W."/>
            <person name="Muszewska A."/>
            <person name="Goldberg J."/>
            <person name="Bailao A.M."/>
            <person name="Brigido M.M."/>
            <person name="Ferreira M.E."/>
            <person name="Garcia A.M."/>
            <person name="Grynberg M."/>
            <person name="Gujja S."/>
            <person name="Heiman D.I."/>
            <person name="Henn M.R."/>
            <person name="Kodira C.D."/>
            <person name="Leon-Narvaez H."/>
            <person name="Longo L.V."/>
            <person name="Ma L.J."/>
            <person name="Malavazi I."/>
            <person name="Matsuo A.L."/>
            <person name="Morais F.V."/>
            <person name="Pereira M."/>
            <person name="Rodriguez-Brito S."/>
            <person name="Sakthikumar S."/>
            <person name="Salem-Izacc S.M."/>
            <person name="Sykes S.M."/>
            <person name="Teixeira M.M."/>
            <person name="Vallejo M.C."/>
            <person name="Walter M.E."/>
            <person name="Yandava C."/>
            <person name="Young S."/>
            <person name="Zeng Q."/>
            <person name="Zucker J."/>
            <person name="Felipe M.S."/>
            <person name="Goldman G.H."/>
            <person name="Haas B.J."/>
            <person name="McEwen J.G."/>
            <person name="Nino-Vega G."/>
            <person name="Puccia R."/>
            <person name="San-Blas G."/>
            <person name="Soares C.M."/>
            <person name="Birren B.W."/>
            <person name="Cuomo C.A."/>
        </authorList>
    </citation>
    <scope>NUCLEOTIDE SEQUENCE [LARGE SCALE GENOMIC DNA]</scope>
    <source>
        <strain evidence="2 3">Pb18</strain>
    </source>
</reference>